<dbReference type="Proteomes" id="UP000007755">
    <property type="component" value="Unassembled WGS sequence"/>
</dbReference>
<protein>
    <submittedName>
        <fullName evidence="2">Uncharacterized protein</fullName>
    </submittedName>
</protein>
<keyword evidence="3" id="KW-1185">Reference proteome</keyword>
<feature type="compositionally biased region" description="Basic and acidic residues" evidence="1">
    <location>
        <begin position="77"/>
        <end position="93"/>
    </location>
</feature>
<evidence type="ECO:0000313" key="3">
    <source>
        <dbReference type="Proteomes" id="UP000007755"/>
    </source>
</evidence>
<proteinExistence type="predicted"/>
<gene>
    <name evidence="2" type="ORF">G5I_02230</name>
</gene>
<dbReference type="InParanoid" id="F4W9S3"/>
<evidence type="ECO:0000313" key="2">
    <source>
        <dbReference type="EMBL" id="EGI69059.1"/>
    </source>
</evidence>
<sequence>MHSHPPSPSNVSNQNPFALSKSSHSYPYAATSQALPVSSRQPFQLFRRVSWILLLNGEPRLPYELDNPTLRYAGNERTGERKEGGGQTDEKDRRSLVVTGDFLDTQPISMWLLPVKPASCCEVLVVSENHEDSMNTLDKRYRVGEKGWSSEKCIHNQQHFGECMYVRWFHNKDAIEYRLLELHDCQPDEIRMTIPPGVLVVTLGTIHENNKRFSGPWSMEWSSELSAGGRYCPKNVDRDQRKRQAAQYKC</sequence>
<accession>F4W9S3</accession>
<dbReference type="EMBL" id="GL888033">
    <property type="protein sequence ID" value="EGI69059.1"/>
    <property type="molecule type" value="Genomic_DNA"/>
</dbReference>
<dbReference type="AlphaFoldDB" id="F4W9S3"/>
<name>F4W9S3_ACREC</name>
<organism evidence="3">
    <name type="scientific">Acromyrmex echinatior</name>
    <name type="common">Panamanian leafcutter ant</name>
    <name type="synonym">Acromyrmex octospinosus echinatior</name>
    <dbReference type="NCBI Taxonomy" id="103372"/>
    <lineage>
        <taxon>Eukaryota</taxon>
        <taxon>Metazoa</taxon>
        <taxon>Ecdysozoa</taxon>
        <taxon>Arthropoda</taxon>
        <taxon>Hexapoda</taxon>
        <taxon>Insecta</taxon>
        <taxon>Pterygota</taxon>
        <taxon>Neoptera</taxon>
        <taxon>Endopterygota</taxon>
        <taxon>Hymenoptera</taxon>
        <taxon>Apocrita</taxon>
        <taxon>Aculeata</taxon>
        <taxon>Formicoidea</taxon>
        <taxon>Formicidae</taxon>
        <taxon>Myrmicinae</taxon>
        <taxon>Acromyrmex</taxon>
    </lineage>
</organism>
<evidence type="ECO:0000256" key="1">
    <source>
        <dbReference type="SAM" id="MobiDB-lite"/>
    </source>
</evidence>
<feature type="region of interest" description="Disordered" evidence="1">
    <location>
        <begin position="66"/>
        <end position="93"/>
    </location>
</feature>
<reference evidence="2" key="1">
    <citation type="submission" date="2011-02" db="EMBL/GenBank/DDBJ databases">
        <title>The genome of the leaf-cutting ant Acromyrmex echinatior suggests key adaptations to social evolution and fungus farming.</title>
        <authorList>
            <person name="Nygaard S."/>
            <person name="Zhang G."/>
        </authorList>
    </citation>
    <scope>NUCLEOTIDE SEQUENCE</scope>
</reference>